<comment type="caution">
    <text evidence="4">The sequence shown here is derived from an EMBL/GenBank/DDBJ whole genome shotgun (WGS) entry which is preliminary data.</text>
</comment>
<protein>
    <recommendedName>
        <fullName evidence="2">dTDP-4-dehydrorhamnose reductase</fullName>
        <ecNumber evidence="2">1.1.1.133</ecNumber>
    </recommendedName>
</protein>
<dbReference type="Proteomes" id="UP000230922">
    <property type="component" value="Unassembled WGS sequence"/>
</dbReference>
<accession>A0A2H0VAH1</accession>
<dbReference type="AlphaFoldDB" id="A0A2H0VAH1"/>
<comment type="pathway">
    <text evidence="2">Carbohydrate biosynthesis; dTDP-L-rhamnose biosynthesis.</text>
</comment>
<evidence type="ECO:0000256" key="2">
    <source>
        <dbReference type="RuleBase" id="RU364082"/>
    </source>
</evidence>
<dbReference type="GO" id="GO:0008831">
    <property type="term" value="F:dTDP-4-dehydrorhamnose reductase activity"/>
    <property type="evidence" value="ECO:0007669"/>
    <property type="project" value="UniProtKB-EC"/>
</dbReference>
<dbReference type="InterPro" id="IPR036291">
    <property type="entry name" value="NAD(P)-bd_dom_sf"/>
</dbReference>
<comment type="function">
    <text evidence="2">Catalyzes the reduction of dTDP-6-deoxy-L-lyxo-4-hexulose to yield dTDP-L-rhamnose.</text>
</comment>
<dbReference type="SUPFAM" id="SSF51735">
    <property type="entry name" value="NAD(P)-binding Rossmann-fold domains"/>
    <property type="match status" value="1"/>
</dbReference>
<dbReference type="InterPro" id="IPR005913">
    <property type="entry name" value="dTDP_dehydrorham_reduct"/>
</dbReference>
<dbReference type="Pfam" id="PF04321">
    <property type="entry name" value="RmlD_sub_bind"/>
    <property type="match status" value="1"/>
</dbReference>
<dbReference type="GO" id="GO:0019305">
    <property type="term" value="P:dTDP-rhamnose biosynthetic process"/>
    <property type="evidence" value="ECO:0007669"/>
    <property type="project" value="UniProtKB-UniPathway"/>
</dbReference>
<keyword evidence="2" id="KW-0560">Oxidoreductase</keyword>
<proteinExistence type="inferred from homology"/>
<dbReference type="PANTHER" id="PTHR10491:SF4">
    <property type="entry name" value="METHIONINE ADENOSYLTRANSFERASE 2 SUBUNIT BETA"/>
    <property type="match status" value="1"/>
</dbReference>
<evidence type="ECO:0000259" key="3">
    <source>
        <dbReference type="Pfam" id="PF04321"/>
    </source>
</evidence>
<gene>
    <name evidence="4" type="ORF">COT92_02955</name>
</gene>
<dbReference type="InterPro" id="IPR029903">
    <property type="entry name" value="RmlD-like-bd"/>
</dbReference>
<name>A0A2H0VAH1_9BACT</name>
<dbReference type="EC" id="1.1.1.133" evidence="2"/>
<dbReference type="Gene3D" id="3.40.50.720">
    <property type="entry name" value="NAD(P)-binding Rossmann-like Domain"/>
    <property type="match status" value="1"/>
</dbReference>
<evidence type="ECO:0000256" key="1">
    <source>
        <dbReference type="ARBA" id="ARBA00010944"/>
    </source>
</evidence>
<dbReference type="UniPathway" id="UPA00124"/>
<organism evidence="4 5">
    <name type="scientific">Candidatus Doudnabacteria bacterium CG10_big_fil_rev_8_21_14_0_10_42_18</name>
    <dbReference type="NCBI Taxonomy" id="1974552"/>
    <lineage>
        <taxon>Bacteria</taxon>
        <taxon>Candidatus Doudnaibacteriota</taxon>
    </lineage>
</organism>
<comment type="similarity">
    <text evidence="1 2">Belongs to the dTDP-4-dehydrorhamnose reductase family.</text>
</comment>
<dbReference type="PANTHER" id="PTHR10491">
    <property type="entry name" value="DTDP-4-DEHYDRORHAMNOSE REDUCTASE"/>
    <property type="match status" value="1"/>
</dbReference>
<dbReference type="EMBL" id="PFAK01000047">
    <property type="protein sequence ID" value="PIR96098.1"/>
    <property type="molecule type" value="Genomic_DNA"/>
</dbReference>
<reference evidence="5" key="1">
    <citation type="submission" date="2017-09" db="EMBL/GenBank/DDBJ databases">
        <title>Depth-based differentiation of microbial function through sediment-hosted aquifers and enrichment of novel symbionts in the deep terrestrial subsurface.</title>
        <authorList>
            <person name="Probst A.J."/>
            <person name="Ladd B."/>
            <person name="Jarett J.K."/>
            <person name="Geller-Mcgrath D.E."/>
            <person name="Sieber C.M.K."/>
            <person name="Emerson J.B."/>
            <person name="Anantharaman K."/>
            <person name="Thomas B.C."/>
            <person name="Malmstrom R."/>
            <person name="Stieglmeier M."/>
            <person name="Klingl A."/>
            <person name="Woyke T."/>
            <person name="Ryan C.M."/>
            <person name="Banfield J.F."/>
        </authorList>
    </citation>
    <scope>NUCLEOTIDE SEQUENCE [LARGE SCALE GENOMIC DNA]</scope>
</reference>
<feature type="domain" description="RmlD-like substrate binding" evidence="3">
    <location>
        <begin position="1"/>
        <end position="142"/>
    </location>
</feature>
<keyword evidence="2" id="KW-0521">NADP</keyword>
<evidence type="ECO:0000313" key="5">
    <source>
        <dbReference type="Proteomes" id="UP000230922"/>
    </source>
</evidence>
<sequence length="239" mass="26170">MDILLSGGSGLLGREILKLDETLAGPTRAEFDITSMESVRSALEKYRPQTVLHLAAATSPPEHNENPEIGIKTNVIGTANVAMACLEKGIRLVFTSSDYLYSGAGPHKEEEPLEALNNFYLSKLAGECAVRICPNSLVLRLSFGPVTFPWEKVYEGQYNSKLYVDEIAPLVLAAAKSSVTGIMNIGGPRTSLEEYAGRTKKGIQTILKPDWVPKDTSLDLTKMQAELGIKDLKKLLKRY</sequence>
<evidence type="ECO:0000313" key="4">
    <source>
        <dbReference type="EMBL" id="PIR96098.1"/>
    </source>
</evidence>